<dbReference type="AlphaFoldDB" id="A0A1E7Z3C1"/>
<evidence type="ECO:0008006" key="5">
    <source>
        <dbReference type="Google" id="ProtNLM"/>
    </source>
</evidence>
<reference evidence="1 3" key="1">
    <citation type="submission" date="2016-07" db="EMBL/GenBank/DDBJ databases">
        <authorList>
            <person name="Yuval B."/>
        </authorList>
    </citation>
    <scope>NUCLEOTIDE SEQUENCE [LARGE SCALE GENOMIC DNA]</scope>
    <source>
        <strain evidence="1 3">IL</strain>
    </source>
</reference>
<organism evidence="1 3">
    <name type="scientific">Candidatus Erwinia dacicola</name>
    <dbReference type="NCBI Taxonomy" id="252393"/>
    <lineage>
        <taxon>Bacteria</taxon>
        <taxon>Pseudomonadati</taxon>
        <taxon>Pseudomonadota</taxon>
        <taxon>Gammaproteobacteria</taxon>
        <taxon>Enterobacterales</taxon>
        <taxon>Erwiniaceae</taxon>
        <taxon>Erwinia</taxon>
    </lineage>
</organism>
<accession>A0A1E7Z3C1</accession>
<evidence type="ECO:0000313" key="3">
    <source>
        <dbReference type="Proteomes" id="UP000243534"/>
    </source>
</evidence>
<dbReference type="Proteomes" id="UP000244334">
    <property type="component" value="Unassembled WGS sequence"/>
</dbReference>
<comment type="caution">
    <text evidence="1">The sequence shown here is derived from an EMBL/GenBank/DDBJ whole genome shotgun (WGS) entry which is preliminary data.</text>
</comment>
<protein>
    <recommendedName>
        <fullName evidence="5">Integrase</fullName>
    </recommendedName>
</protein>
<reference evidence="2 4" key="2">
    <citation type="submission" date="2018-04" db="EMBL/GenBank/DDBJ databases">
        <title>Genomes of the Obligate Erwinia dacicola and Facultative Enterobacter sp. OLF Endosymbionts of the Olive Fruit fly, Bactrocera oleae.</title>
        <authorList>
            <person name="Estes A.M."/>
            <person name="Hearn D.J."/>
            <person name="Agarwal S."/>
            <person name="Pierson E.A."/>
            <person name="Dunning-Hotopp J.C."/>
        </authorList>
    </citation>
    <scope>NUCLEOTIDE SEQUENCE [LARGE SCALE GENOMIC DNA]</scope>
    <source>
        <strain evidence="2 4">Oroville</strain>
    </source>
</reference>
<name>A0A1E7Z3C1_9GAMM</name>
<evidence type="ECO:0000313" key="4">
    <source>
        <dbReference type="Proteomes" id="UP000244334"/>
    </source>
</evidence>
<evidence type="ECO:0000313" key="1">
    <source>
        <dbReference type="EMBL" id="OFC63098.1"/>
    </source>
</evidence>
<proteinExistence type="predicted"/>
<dbReference type="EMBL" id="LJAM02000035">
    <property type="protein sequence ID" value="RAP72440.1"/>
    <property type="molecule type" value="Genomic_DNA"/>
</dbReference>
<sequence length="60" mass="7146">MTIKKRTDGHYEVDIYARGRSGKRFRRIFDRKQEAVLFERYVMANAEKKSGWARVLIAEP</sequence>
<gene>
    <name evidence="2" type="ORF">ACZ87_00735</name>
    <name evidence="1" type="ORF">BBW68_06710</name>
</gene>
<dbReference type="EMBL" id="MAYS01000134">
    <property type="protein sequence ID" value="OFC63098.1"/>
    <property type="molecule type" value="Genomic_DNA"/>
</dbReference>
<evidence type="ECO:0000313" key="2">
    <source>
        <dbReference type="EMBL" id="RAP72440.1"/>
    </source>
</evidence>
<keyword evidence="4" id="KW-1185">Reference proteome</keyword>
<dbReference type="Proteomes" id="UP000243534">
    <property type="component" value="Unassembled WGS sequence"/>
</dbReference>